<name>A0AC61RLN4_9BACT</name>
<gene>
    <name evidence="1" type="ORF">E5331_03200</name>
</gene>
<dbReference type="EMBL" id="SRYB01000003">
    <property type="protein sequence ID" value="TGY80258.1"/>
    <property type="molecule type" value="Genomic_DNA"/>
</dbReference>
<evidence type="ECO:0000313" key="1">
    <source>
        <dbReference type="EMBL" id="TGY80258.1"/>
    </source>
</evidence>
<reference evidence="1" key="1">
    <citation type="submission" date="2019-04" db="EMBL/GenBank/DDBJ databases">
        <title>Microbes associate with the intestines of laboratory mice.</title>
        <authorList>
            <person name="Navarre W."/>
            <person name="Wong E."/>
            <person name="Huang K."/>
            <person name="Tropini C."/>
            <person name="Ng K."/>
            <person name="Yu B."/>
        </authorList>
    </citation>
    <scope>NUCLEOTIDE SEQUENCE</scope>
    <source>
        <strain evidence="1">NM04_E33</strain>
    </source>
</reference>
<evidence type="ECO:0000313" key="2">
    <source>
        <dbReference type="Proteomes" id="UP000306319"/>
    </source>
</evidence>
<keyword evidence="2" id="KW-1185">Reference proteome</keyword>
<dbReference type="Proteomes" id="UP000306319">
    <property type="component" value="Unassembled WGS sequence"/>
</dbReference>
<protein>
    <submittedName>
        <fullName evidence="1">Uncharacterized protein</fullName>
    </submittedName>
</protein>
<accession>A0AC61RLN4</accession>
<proteinExistence type="predicted"/>
<organism evidence="1 2">
    <name type="scientific">Lepagella muris</name>
    <dbReference type="NCBI Taxonomy" id="3032870"/>
    <lineage>
        <taxon>Bacteria</taxon>
        <taxon>Pseudomonadati</taxon>
        <taxon>Bacteroidota</taxon>
        <taxon>Bacteroidia</taxon>
        <taxon>Bacteroidales</taxon>
        <taxon>Muribaculaceae</taxon>
        <taxon>Lepagella</taxon>
    </lineage>
</organism>
<sequence>MKRKGHISSAVATPENFERGFRGYSANKYGRHDIDRFAENLEQNLAELLRAYATCSYRTSGYEPKEVFKPKHRIVHKSKVRDHVIQWSAMLPVERWLMDTFHHRSPACVPGRGTHFFVRQEMEELRRCSQDEVYYFVQLDVHHYFENIDHTIMKERIRSKIKDPVHLHFLDEFIDSFSSGLVLGVKLSQILSGMYLAPFDRLAIRCFGLSDDIDKLRYWQGRYVSDCLLTCRTEEQAAELSKGVDYLNRKFEGYVREGLRHYSRFADNIVIKHRDKTFLHLMVELSVLILARDYHLQINRSWNVRPMWTGNDLCGYVFYHDRLMLRKRNKKALCRQVARLRKKGYSERDIRLKCASRVGFASHADTRNLLKSLNMEKRLGKVIKNRRKKAPFEGMTPEQKRSIEDIVCYPDGNENEKLILLLDYRIDDSVIEKNDDGSPRQRIAIRYKVIDHVDNPESESPAYVWKDGEYYSFSGSKVMIDQATEDFSTADLPTVTVIKEFINKQRKKFYKFT</sequence>
<comment type="caution">
    <text evidence="1">The sequence shown here is derived from an EMBL/GenBank/DDBJ whole genome shotgun (WGS) entry which is preliminary data.</text>
</comment>